<dbReference type="Proteomes" id="UP000581688">
    <property type="component" value="Unassembled WGS sequence"/>
</dbReference>
<sequence length="56" mass="6664">MMKNQLREAVDKVRSFYIQQLIDAGVYTDKDEEIHTLTLTELKLIFNKLNRQKEHG</sequence>
<keyword evidence="2" id="KW-1185">Reference proteome</keyword>
<protein>
    <submittedName>
        <fullName evidence="1">TRAP-type uncharacterized transport system substrate-binding protein</fullName>
    </submittedName>
</protein>
<dbReference type="EMBL" id="JACHGH010000002">
    <property type="protein sequence ID" value="MBB6452464.1"/>
    <property type="molecule type" value="Genomic_DNA"/>
</dbReference>
<dbReference type="AlphaFoldDB" id="A0A841PWY6"/>
<evidence type="ECO:0000313" key="1">
    <source>
        <dbReference type="EMBL" id="MBB6452464.1"/>
    </source>
</evidence>
<dbReference type="RefSeq" id="WP_246199920.1">
    <property type="nucleotide sequence ID" value="NZ_CADDWK010000002.1"/>
</dbReference>
<dbReference type="InterPro" id="IPR025072">
    <property type="entry name" value="Fur_reg_FbpA"/>
</dbReference>
<gene>
    <name evidence="1" type="ORF">HNQ94_000909</name>
</gene>
<organism evidence="1 2">
    <name type="scientific">Salirhabdus euzebyi</name>
    <dbReference type="NCBI Taxonomy" id="394506"/>
    <lineage>
        <taxon>Bacteria</taxon>
        <taxon>Bacillati</taxon>
        <taxon>Bacillota</taxon>
        <taxon>Bacilli</taxon>
        <taxon>Bacillales</taxon>
        <taxon>Bacillaceae</taxon>
        <taxon>Salirhabdus</taxon>
    </lineage>
</organism>
<comment type="caution">
    <text evidence="1">The sequence shown here is derived from an EMBL/GenBank/DDBJ whole genome shotgun (WGS) entry which is preliminary data.</text>
</comment>
<evidence type="ECO:0000313" key="2">
    <source>
        <dbReference type="Proteomes" id="UP000581688"/>
    </source>
</evidence>
<name>A0A841PWY6_9BACI</name>
<accession>A0A841PWY6</accession>
<proteinExistence type="predicted"/>
<dbReference type="Pfam" id="PF13076">
    <property type="entry name" value="Fur_reg_FbpA"/>
    <property type="match status" value="1"/>
</dbReference>
<reference evidence="1 2" key="1">
    <citation type="submission" date="2020-08" db="EMBL/GenBank/DDBJ databases">
        <title>Genomic Encyclopedia of Type Strains, Phase IV (KMG-IV): sequencing the most valuable type-strain genomes for metagenomic binning, comparative biology and taxonomic classification.</title>
        <authorList>
            <person name="Goeker M."/>
        </authorList>
    </citation>
    <scope>NUCLEOTIDE SEQUENCE [LARGE SCALE GENOMIC DNA]</scope>
    <source>
        <strain evidence="1 2">DSM 19612</strain>
    </source>
</reference>